<evidence type="ECO:0000313" key="1">
    <source>
        <dbReference type="EMBL" id="KUM45892.1"/>
    </source>
</evidence>
<reference evidence="1" key="1">
    <citation type="journal article" date="2015" name="Genome Biol. Evol.">
        <title>Organellar Genomes of White Spruce (Picea glauca): Assembly and Annotation.</title>
        <authorList>
            <person name="Jackman S.D."/>
            <person name="Warren R.L."/>
            <person name="Gibb E.A."/>
            <person name="Vandervalk B.P."/>
            <person name="Mohamadi H."/>
            <person name="Chu J."/>
            <person name="Raymond A."/>
            <person name="Pleasance S."/>
            <person name="Coope R."/>
            <person name="Wildung M.R."/>
            <person name="Ritland C.E."/>
            <person name="Bousquet J."/>
            <person name="Jones S.J."/>
            <person name="Bohlmann J."/>
            <person name="Birol I."/>
        </authorList>
    </citation>
    <scope>NUCLEOTIDE SEQUENCE [LARGE SCALE GENOMIC DNA]</scope>
    <source>
        <tissue evidence="1">Flushing bud</tissue>
    </source>
</reference>
<dbReference type="EMBL" id="LKAM01000015">
    <property type="protein sequence ID" value="KUM45892.1"/>
    <property type="molecule type" value="Genomic_DNA"/>
</dbReference>
<comment type="caution">
    <text evidence="1">The sequence shown here is derived from an EMBL/GenBank/DDBJ whole genome shotgun (WGS) entry which is preliminary data.</text>
</comment>
<organism evidence="1">
    <name type="scientific">Picea glauca</name>
    <name type="common">White spruce</name>
    <name type="synonym">Pinus glauca</name>
    <dbReference type="NCBI Taxonomy" id="3330"/>
    <lineage>
        <taxon>Eukaryota</taxon>
        <taxon>Viridiplantae</taxon>
        <taxon>Streptophyta</taxon>
        <taxon>Embryophyta</taxon>
        <taxon>Tracheophyta</taxon>
        <taxon>Spermatophyta</taxon>
        <taxon>Pinopsida</taxon>
        <taxon>Pinidae</taxon>
        <taxon>Conifers I</taxon>
        <taxon>Pinales</taxon>
        <taxon>Pinaceae</taxon>
        <taxon>Picea</taxon>
    </lineage>
</organism>
<accession>A0A117NFW8</accession>
<keyword evidence="1" id="KW-0496">Mitochondrion</keyword>
<name>A0A117NFW8_PICGL</name>
<sequence>MNGFSEWIRVQAVNECPKQREGNFYSMVGGWCVECWLSHHRGRGNRGKAGRVSGDWPSAGGRICWEHVGF</sequence>
<proteinExistence type="predicted"/>
<protein>
    <submittedName>
        <fullName evidence="1">Uncharacterized protein</fullName>
    </submittedName>
</protein>
<gene>
    <name evidence="1" type="ORF">ABT39_MTgene2246</name>
</gene>
<geneLocation type="mitochondrion" evidence="1"/>
<dbReference type="AlphaFoldDB" id="A0A117NFW8"/>